<dbReference type="AlphaFoldDB" id="A0A267A4I3"/>
<proteinExistence type="predicted"/>
<dbReference type="EMBL" id="NQKQ01000027">
    <property type="protein sequence ID" value="PAA07201.1"/>
    <property type="molecule type" value="Genomic_DNA"/>
</dbReference>
<evidence type="ECO:0000313" key="1">
    <source>
        <dbReference type="EMBL" id="PAA07201.1"/>
    </source>
</evidence>
<sequence length="184" mass="20586">MTIDSQQSFIATLHVPNHNLHLLGALYNQPVIVTDLLGSGGVFSGKPQSRDDSAAMGIQAHATGGVKAALKLYFRHTVEGYEIHIKHPGQYDRHRLAKNHMDILYAKNPTLKHPLVFTLLDQNNRIVTESNLSETHTLITLKTQHNKYIGVRKAKGSPHSYLGETAELRKMVFLLSIIERNVPH</sequence>
<dbReference type="RefSeq" id="WP_095037913.1">
    <property type="nucleotide sequence ID" value="NZ_NQKQ01000027.1"/>
</dbReference>
<dbReference type="Proteomes" id="UP000215861">
    <property type="component" value="Unassembled WGS sequence"/>
</dbReference>
<protein>
    <submittedName>
        <fullName evidence="1">Uncharacterized protein</fullName>
    </submittedName>
</protein>
<name>A0A267A4I3_PSEFR</name>
<gene>
    <name evidence="1" type="ORF">CJU81_19570</name>
</gene>
<comment type="caution">
    <text evidence="1">The sequence shown here is derived from an EMBL/GenBank/DDBJ whole genome shotgun (WGS) entry which is preliminary data.</text>
</comment>
<reference evidence="1 2" key="1">
    <citation type="submission" date="2017-08" db="EMBL/GenBank/DDBJ databases">
        <title>Genomic and metabolic characterisation of spoilage-associated Pseudomonas species.</title>
        <authorList>
            <person name="Stanborough T."/>
            <person name="Fegan N."/>
            <person name="Powell S.M."/>
            <person name="Singh T."/>
            <person name="Tamplin M.L."/>
            <person name="Chandry P.S."/>
        </authorList>
    </citation>
    <scope>NUCLEOTIDE SEQUENCE [LARGE SCALE GENOMIC DNA]</scope>
    <source>
        <strain evidence="1 2">F1801</strain>
    </source>
</reference>
<dbReference type="OrthoDB" id="7032426at2"/>
<accession>A0A267A4I3</accession>
<evidence type="ECO:0000313" key="2">
    <source>
        <dbReference type="Proteomes" id="UP000215861"/>
    </source>
</evidence>
<organism evidence="1 2">
    <name type="scientific">Pseudomonas fragi</name>
    <dbReference type="NCBI Taxonomy" id="296"/>
    <lineage>
        <taxon>Bacteria</taxon>
        <taxon>Pseudomonadati</taxon>
        <taxon>Pseudomonadota</taxon>
        <taxon>Gammaproteobacteria</taxon>
        <taxon>Pseudomonadales</taxon>
        <taxon>Pseudomonadaceae</taxon>
        <taxon>Pseudomonas</taxon>
    </lineage>
</organism>